<sequence>MPSAGSEATEAQSGASTENLSHLPWQQIPKFAPGTTNVDEYVSRMKFLKELWPEEQLHLLGPRAALQVEGSAFQKISRLSPEKLRQPDGVKILVETLGGSWGRTAMKEKYHYFEQAIFQVMQRNDETNDSYVSRHDAHFEELLACGVTIEQGDLKYNETVKAIRLLGSKFFGELQAKNSTSQGRMAERNRVYDVNFTEEDGQDETYYSATQDEEPDDEDLLCYFLEQNDADAVYLTEFEDSIVDAIQESDLAPVYISYQEARQKLRDKAKARGFWGPSKGRGKSKHSGKKGKGGSTSASSSWGMGRN</sequence>
<protein>
    <submittedName>
        <fullName evidence="2">Uncharacterized protein</fullName>
    </submittedName>
</protein>
<feature type="region of interest" description="Disordered" evidence="1">
    <location>
        <begin position="269"/>
        <end position="307"/>
    </location>
</feature>
<dbReference type="AlphaFoldDB" id="A0A812UVS4"/>
<dbReference type="EMBL" id="CAJNIZ010039078">
    <property type="protein sequence ID" value="CAE7586886.1"/>
    <property type="molecule type" value="Genomic_DNA"/>
</dbReference>
<evidence type="ECO:0000256" key="1">
    <source>
        <dbReference type="SAM" id="MobiDB-lite"/>
    </source>
</evidence>
<organism evidence="2 3">
    <name type="scientific">Symbiodinium pilosum</name>
    <name type="common">Dinoflagellate</name>
    <dbReference type="NCBI Taxonomy" id="2952"/>
    <lineage>
        <taxon>Eukaryota</taxon>
        <taxon>Sar</taxon>
        <taxon>Alveolata</taxon>
        <taxon>Dinophyceae</taxon>
        <taxon>Suessiales</taxon>
        <taxon>Symbiodiniaceae</taxon>
        <taxon>Symbiodinium</taxon>
    </lineage>
</organism>
<keyword evidence="3" id="KW-1185">Reference proteome</keyword>
<comment type="caution">
    <text evidence="2">The sequence shown here is derived from an EMBL/GenBank/DDBJ whole genome shotgun (WGS) entry which is preliminary data.</text>
</comment>
<proteinExistence type="predicted"/>
<gene>
    <name evidence="2" type="ORF">SPIL2461_LOCUS15655</name>
</gene>
<evidence type="ECO:0000313" key="3">
    <source>
        <dbReference type="Proteomes" id="UP000649617"/>
    </source>
</evidence>
<feature type="compositionally biased region" description="Basic residues" evidence="1">
    <location>
        <begin position="280"/>
        <end position="292"/>
    </location>
</feature>
<feature type="compositionally biased region" description="Low complexity" evidence="1">
    <location>
        <begin position="295"/>
        <end position="307"/>
    </location>
</feature>
<dbReference type="Proteomes" id="UP000649617">
    <property type="component" value="Unassembled WGS sequence"/>
</dbReference>
<reference evidence="2" key="1">
    <citation type="submission" date="2021-02" db="EMBL/GenBank/DDBJ databases">
        <authorList>
            <person name="Dougan E. K."/>
            <person name="Rhodes N."/>
            <person name="Thang M."/>
            <person name="Chan C."/>
        </authorList>
    </citation>
    <scope>NUCLEOTIDE SEQUENCE</scope>
</reference>
<name>A0A812UVS4_SYMPI</name>
<evidence type="ECO:0000313" key="2">
    <source>
        <dbReference type="EMBL" id="CAE7586886.1"/>
    </source>
</evidence>
<feature type="non-terminal residue" evidence="2">
    <location>
        <position position="307"/>
    </location>
</feature>
<accession>A0A812UVS4</accession>